<feature type="compositionally biased region" description="Basic residues" evidence="1">
    <location>
        <begin position="30"/>
        <end position="42"/>
    </location>
</feature>
<gene>
    <name evidence="2" type="ORF">OTU49_003390</name>
</gene>
<feature type="compositionally biased region" description="Polar residues" evidence="1">
    <location>
        <begin position="49"/>
        <end position="84"/>
    </location>
</feature>
<evidence type="ECO:0000313" key="3">
    <source>
        <dbReference type="Proteomes" id="UP001445076"/>
    </source>
</evidence>
<feature type="compositionally biased region" description="Basic and acidic residues" evidence="1">
    <location>
        <begin position="93"/>
        <end position="103"/>
    </location>
</feature>
<evidence type="ECO:0000313" key="2">
    <source>
        <dbReference type="EMBL" id="KAK8753241.1"/>
    </source>
</evidence>
<name>A0AAW0YNU6_CHEQU</name>
<dbReference type="EMBL" id="JARKIK010000003">
    <property type="protein sequence ID" value="KAK8753241.1"/>
    <property type="molecule type" value="Genomic_DNA"/>
</dbReference>
<evidence type="ECO:0000256" key="1">
    <source>
        <dbReference type="SAM" id="MobiDB-lite"/>
    </source>
</evidence>
<organism evidence="2 3">
    <name type="scientific">Cherax quadricarinatus</name>
    <name type="common">Australian red claw crayfish</name>
    <dbReference type="NCBI Taxonomy" id="27406"/>
    <lineage>
        <taxon>Eukaryota</taxon>
        <taxon>Metazoa</taxon>
        <taxon>Ecdysozoa</taxon>
        <taxon>Arthropoda</taxon>
        <taxon>Crustacea</taxon>
        <taxon>Multicrustacea</taxon>
        <taxon>Malacostraca</taxon>
        <taxon>Eumalacostraca</taxon>
        <taxon>Eucarida</taxon>
        <taxon>Decapoda</taxon>
        <taxon>Pleocyemata</taxon>
        <taxon>Astacidea</taxon>
        <taxon>Parastacoidea</taxon>
        <taxon>Parastacidae</taxon>
        <taxon>Cherax</taxon>
    </lineage>
</organism>
<dbReference type="Proteomes" id="UP001445076">
    <property type="component" value="Unassembled WGS sequence"/>
</dbReference>
<keyword evidence="3" id="KW-1185">Reference proteome</keyword>
<dbReference type="AlphaFoldDB" id="A0AAW0YNU6"/>
<protein>
    <submittedName>
        <fullName evidence="2">Uncharacterized protein</fullName>
    </submittedName>
</protein>
<comment type="caution">
    <text evidence="2">The sequence shown here is derived from an EMBL/GenBank/DDBJ whole genome shotgun (WGS) entry which is preliminary data.</text>
</comment>
<feature type="region of interest" description="Disordered" evidence="1">
    <location>
        <begin position="1"/>
        <end position="103"/>
    </location>
</feature>
<reference evidence="2 3" key="1">
    <citation type="journal article" date="2024" name="BMC Genomics">
        <title>Genome assembly of redclaw crayfish (Cherax quadricarinatus) provides insights into its immune adaptation and hypoxia tolerance.</title>
        <authorList>
            <person name="Liu Z."/>
            <person name="Zheng J."/>
            <person name="Li H."/>
            <person name="Fang K."/>
            <person name="Wang S."/>
            <person name="He J."/>
            <person name="Zhou D."/>
            <person name="Weng S."/>
            <person name="Chi M."/>
            <person name="Gu Z."/>
            <person name="He J."/>
            <person name="Li F."/>
            <person name="Wang M."/>
        </authorList>
    </citation>
    <scope>NUCLEOTIDE SEQUENCE [LARGE SCALE GENOMIC DNA]</scope>
    <source>
        <strain evidence="2">ZL_2023a</strain>
    </source>
</reference>
<proteinExistence type="predicted"/>
<accession>A0AAW0YNU6</accession>
<sequence length="103" mass="11529">QARALPTKPWDANMMIQVTGLTKLQDSPGHRTRPKYQHKTRSKDKLQIPGQNKTQVPRQNPSKKTGSRSQDKTQVPGQDPSTRTGPRPQGPEPRSRTQEDGPP</sequence>
<feature type="non-terminal residue" evidence="2">
    <location>
        <position position="1"/>
    </location>
</feature>